<keyword evidence="13" id="KW-1185">Reference proteome</keyword>
<organism evidence="12 13">
    <name type="scientific">Gemmiger formicilis</name>
    <dbReference type="NCBI Taxonomy" id="745368"/>
    <lineage>
        <taxon>Bacteria</taxon>
        <taxon>Bacillati</taxon>
        <taxon>Bacillota</taxon>
        <taxon>Clostridia</taxon>
        <taxon>Eubacteriales</taxon>
        <taxon>Gemmiger</taxon>
    </lineage>
</organism>
<dbReference type="STRING" id="745368.SAMN02745178_00674"/>
<dbReference type="AlphaFoldDB" id="A0A1T4WJY2"/>
<dbReference type="GO" id="GO:0012505">
    <property type="term" value="C:endomembrane system"/>
    <property type="evidence" value="ECO:0007669"/>
    <property type="project" value="UniProtKB-SubCell"/>
</dbReference>
<dbReference type="CDD" id="cd12152">
    <property type="entry name" value="F1-ATPase_delta"/>
    <property type="match status" value="1"/>
</dbReference>
<evidence type="ECO:0000256" key="2">
    <source>
        <dbReference type="ARBA" id="ARBA00005712"/>
    </source>
</evidence>
<evidence type="ECO:0000256" key="5">
    <source>
        <dbReference type="ARBA" id="ARBA00023065"/>
    </source>
</evidence>
<dbReference type="GO" id="GO:0046933">
    <property type="term" value="F:proton-transporting ATP synthase activity, rotational mechanism"/>
    <property type="evidence" value="ECO:0007669"/>
    <property type="project" value="UniProtKB-UniRule"/>
</dbReference>
<keyword evidence="4 8" id="KW-1003">Cell membrane</keyword>
<dbReference type="Gene3D" id="2.60.15.10">
    <property type="entry name" value="F0F1 ATP synthase delta/epsilon subunit, N-terminal"/>
    <property type="match status" value="1"/>
</dbReference>
<dbReference type="GO" id="GO:0005886">
    <property type="term" value="C:plasma membrane"/>
    <property type="evidence" value="ECO:0007669"/>
    <property type="project" value="UniProtKB-SubCell"/>
</dbReference>
<dbReference type="Pfam" id="PF00401">
    <property type="entry name" value="ATP-synt_DE"/>
    <property type="match status" value="1"/>
</dbReference>
<feature type="domain" description="ATP synthase epsilon subunit C-terminal" evidence="10">
    <location>
        <begin position="88"/>
        <end position="132"/>
    </location>
</feature>
<dbReference type="EMBL" id="FUYF01000003">
    <property type="protein sequence ID" value="SKA77632.1"/>
    <property type="molecule type" value="Genomic_DNA"/>
</dbReference>
<dbReference type="InterPro" id="IPR020546">
    <property type="entry name" value="ATP_synth_F1_dsu/esu_N"/>
</dbReference>
<proteinExistence type="inferred from homology"/>
<dbReference type="Proteomes" id="UP000190286">
    <property type="component" value="Unassembled WGS sequence"/>
</dbReference>
<dbReference type="InterPro" id="IPR036771">
    <property type="entry name" value="ATPsynth_dsu/esu_N"/>
</dbReference>
<dbReference type="RefSeq" id="WP_078783678.1">
    <property type="nucleotide sequence ID" value="NZ_DBEWSO010000149.1"/>
</dbReference>
<dbReference type="InterPro" id="IPR001469">
    <property type="entry name" value="ATP_synth_F1_dsu/esu"/>
</dbReference>
<reference evidence="12 13" key="1">
    <citation type="submission" date="2017-02" db="EMBL/GenBank/DDBJ databases">
        <authorList>
            <person name="Peterson S.W."/>
        </authorList>
    </citation>
    <scope>NUCLEOTIDE SEQUENCE [LARGE SCALE GENOMIC DNA]</scope>
    <source>
        <strain evidence="12 13">ATCC 27749</strain>
    </source>
</reference>
<dbReference type="SUPFAM" id="SSF51344">
    <property type="entry name" value="Epsilon subunit of F1F0-ATP synthase N-terminal domain"/>
    <property type="match status" value="1"/>
</dbReference>
<comment type="similarity">
    <text evidence="2 8 9">Belongs to the ATPase epsilon chain family.</text>
</comment>
<keyword evidence="7 8" id="KW-0139">CF(1)</keyword>
<dbReference type="GO" id="GO:0045259">
    <property type="term" value="C:proton-transporting ATP synthase complex"/>
    <property type="evidence" value="ECO:0007669"/>
    <property type="project" value="UniProtKB-KW"/>
</dbReference>
<sequence>MATFPLKIMTPDGVAFDGAVTSVSCRTINGQLQLLARHIDICTALGMGEAHIKLEDGTVRRAACMGGMLSMLGGECHLLATTFEWADAIDAERAARSKARAEVLLAQKNLDKRDMQLAEARLRRALVRSSVAARKDI</sequence>
<evidence type="ECO:0000259" key="11">
    <source>
        <dbReference type="Pfam" id="PF02823"/>
    </source>
</evidence>
<evidence type="ECO:0000313" key="13">
    <source>
        <dbReference type="Proteomes" id="UP000190286"/>
    </source>
</evidence>
<dbReference type="InterPro" id="IPR020547">
    <property type="entry name" value="ATP_synth_F1_esu_C"/>
</dbReference>
<dbReference type="OrthoDB" id="9804110at2"/>
<name>A0A1T4WJY2_9FIRM</name>
<evidence type="ECO:0000256" key="1">
    <source>
        <dbReference type="ARBA" id="ARBA00004184"/>
    </source>
</evidence>
<evidence type="ECO:0000256" key="7">
    <source>
        <dbReference type="ARBA" id="ARBA00023196"/>
    </source>
</evidence>
<evidence type="ECO:0000256" key="9">
    <source>
        <dbReference type="RuleBase" id="RU003656"/>
    </source>
</evidence>
<accession>A0A1T4WJY2</accession>
<evidence type="ECO:0000256" key="6">
    <source>
        <dbReference type="ARBA" id="ARBA00023136"/>
    </source>
</evidence>
<comment type="function">
    <text evidence="8">Produces ATP from ADP in the presence of a proton gradient across the membrane.</text>
</comment>
<keyword evidence="8" id="KW-0375">Hydrogen ion transport</keyword>
<keyword evidence="3 8" id="KW-0813">Transport</keyword>
<keyword evidence="5 8" id="KW-0406">Ion transport</keyword>
<keyword evidence="8 9" id="KW-0066">ATP synthesis</keyword>
<dbReference type="NCBIfam" id="TIGR01216">
    <property type="entry name" value="ATP_synt_epsi"/>
    <property type="match status" value="1"/>
</dbReference>
<comment type="subcellular location">
    <subcellularLocation>
        <location evidence="8">Cell membrane</location>
        <topology evidence="8">Peripheral membrane protein</topology>
    </subcellularLocation>
    <subcellularLocation>
        <location evidence="1">Endomembrane system</location>
        <topology evidence="1">Peripheral membrane protein</topology>
    </subcellularLocation>
</comment>
<protein>
    <recommendedName>
        <fullName evidence="8">ATP synthase epsilon chain</fullName>
    </recommendedName>
    <alternativeName>
        <fullName evidence="8">ATP synthase F1 sector epsilon subunit</fullName>
    </alternativeName>
    <alternativeName>
        <fullName evidence="8">F-ATPase epsilon subunit</fullName>
    </alternativeName>
</protein>
<comment type="subunit">
    <text evidence="8 9">F-type ATPases have 2 components, CF(1) - the catalytic core - and CF(0) - the membrane proton channel. CF(1) has five subunits: alpha(3), beta(3), gamma(1), delta(1), epsilon(1). CF(0) has three main subunits: a, b and c.</text>
</comment>
<gene>
    <name evidence="8" type="primary">atpC</name>
    <name evidence="12" type="ORF">SAMN02745178_00674</name>
</gene>
<keyword evidence="6 8" id="KW-0472">Membrane</keyword>
<evidence type="ECO:0000259" key="10">
    <source>
        <dbReference type="Pfam" id="PF00401"/>
    </source>
</evidence>
<evidence type="ECO:0000256" key="3">
    <source>
        <dbReference type="ARBA" id="ARBA00022448"/>
    </source>
</evidence>
<feature type="domain" description="ATP synthase F1 complex delta/epsilon subunit N-terminal" evidence="11">
    <location>
        <begin position="5"/>
        <end position="82"/>
    </location>
</feature>
<dbReference type="GO" id="GO:0005524">
    <property type="term" value="F:ATP binding"/>
    <property type="evidence" value="ECO:0007669"/>
    <property type="project" value="UniProtKB-UniRule"/>
</dbReference>
<dbReference type="Pfam" id="PF02823">
    <property type="entry name" value="ATP-synt_DE_N"/>
    <property type="match status" value="1"/>
</dbReference>
<dbReference type="HAMAP" id="MF_00530">
    <property type="entry name" value="ATP_synth_epsil_bac"/>
    <property type="match status" value="1"/>
</dbReference>
<dbReference type="GeneID" id="93337164"/>
<evidence type="ECO:0000256" key="8">
    <source>
        <dbReference type="HAMAP-Rule" id="MF_00530"/>
    </source>
</evidence>
<evidence type="ECO:0000256" key="4">
    <source>
        <dbReference type="ARBA" id="ARBA00022475"/>
    </source>
</evidence>
<evidence type="ECO:0000313" key="12">
    <source>
        <dbReference type="EMBL" id="SKA77632.1"/>
    </source>
</evidence>